<dbReference type="AlphaFoldDB" id="A0A450UNA4"/>
<dbReference type="Pfam" id="PF11154">
    <property type="entry name" value="DUF2934"/>
    <property type="match status" value="1"/>
</dbReference>
<sequence length="226" mass="25470">MVTRKDEAASGKEAAGRMSVQEVEAASQKKAVSPLERWAMTAEAAYYRAQKRGFIGGNPMDDWMEAEKEIDAAYIVDYGRIMTLLDPSEMMEQFGKVFNGAVGQPNLHLNEALEKQRDNVEALARANKRIFDDAREMMERQTQMFRNMMGQVISPMERKVKSTSSRTTVQQAELIHLGVEKSLDSMRETAESIAKANMEVFDTAKQRIEESMSTFKQLAQKLASGK</sequence>
<name>A0A450UNA4_9GAMM</name>
<reference evidence="3" key="1">
    <citation type="submission" date="2019-02" db="EMBL/GenBank/DDBJ databases">
        <authorList>
            <person name="Gruber-Vodicka R. H."/>
            <person name="Seah K. B. B."/>
        </authorList>
    </citation>
    <scope>NUCLEOTIDE SEQUENCE</scope>
    <source>
        <strain evidence="5">BECK_BY7</strain>
        <strain evidence="4">BECK_M6</strain>
        <strain evidence="3">BECK_M7</strain>
    </source>
</reference>
<feature type="domain" description="Phasin" evidence="2">
    <location>
        <begin position="114"/>
        <end position="207"/>
    </location>
</feature>
<dbReference type="InterPro" id="IPR021327">
    <property type="entry name" value="DUF2934"/>
</dbReference>
<evidence type="ECO:0000259" key="2">
    <source>
        <dbReference type="Pfam" id="PF09361"/>
    </source>
</evidence>
<accession>A0A450UNA4</accession>
<dbReference type="EMBL" id="CAADFH010000044">
    <property type="protein sequence ID" value="VFJ94822.1"/>
    <property type="molecule type" value="Genomic_DNA"/>
</dbReference>
<organism evidence="3">
    <name type="scientific">Candidatus Kentrum sp. LFY</name>
    <dbReference type="NCBI Taxonomy" id="2126342"/>
    <lineage>
        <taxon>Bacteria</taxon>
        <taxon>Pseudomonadati</taxon>
        <taxon>Pseudomonadota</taxon>
        <taxon>Gammaproteobacteria</taxon>
        <taxon>Candidatus Kentrum</taxon>
    </lineage>
</organism>
<evidence type="ECO:0000313" key="4">
    <source>
        <dbReference type="EMBL" id="VFJ94822.1"/>
    </source>
</evidence>
<evidence type="ECO:0000313" key="5">
    <source>
        <dbReference type="EMBL" id="VFK19111.1"/>
    </source>
</evidence>
<evidence type="ECO:0000313" key="3">
    <source>
        <dbReference type="EMBL" id="VFJ94006.1"/>
    </source>
</evidence>
<evidence type="ECO:0000256" key="1">
    <source>
        <dbReference type="SAM" id="MobiDB-lite"/>
    </source>
</evidence>
<protein>
    <submittedName>
        <fullName evidence="3">Phasin family protein</fullName>
    </submittedName>
</protein>
<dbReference type="EMBL" id="CAADFF010000052">
    <property type="protein sequence ID" value="VFJ94006.1"/>
    <property type="molecule type" value="Genomic_DNA"/>
</dbReference>
<dbReference type="InterPro" id="IPR018968">
    <property type="entry name" value="Phasin"/>
</dbReference>
<gene>
    <name evidence="4" type="ORF">BECKLFY1418A_GA0070994_104413</name>
    <name evidence="3" type="ORF">BECKLFY1418B_GA0070995_105210</name>
    <name evidence="5" type="ORF">BECKLFY1418C_GA0070996_105316</name>
</gene>
<proteinExistence type="predicted"/>
<feature type="compositionally biased region" description="Basic and acidic residues" evidence="1">
    <location>
        <begin position="1"/>
        <end position="10"/>
    </location>
</feature>
<dbReference type="Pfam" id="PF09361">
    <property type="entry name" value="Phasin_2"/>
    <property type="match status" value="1"/>
</dbReference>
<dbReference type="EMBL" id="CAADFN010000053">
    <property type="protein sequence ID" value="VFK19111.1"/>
    <property type="molecule type" value="Genomic_DNA"/>
</dbReference>
<feature type="region of interest" description="Disordered" evidence="1">
    <location>
        <begin position="1"/>
        <end position="23"/>
    </location>
</feature>